<dbReference type="Proteomes" id="UP000612712">
    <property type="component" value="Unassembled WGS sequence"/>
</dbReference>
<keyword evidence="3" id="KW-0227">DNA damage</keyword>
<feature type="domain" description="UvrD-like helicase ATP-binding" evidence="15">
    <location>
        <begin position="114"/>
        <end position="393"/>
    </location>
</feature>
<evidence type="ECO:0000259" key="16">
    <source>
        <dbReference type="PROSITE" id="PS51217"/>
    </source>
</evidence>
<evidence type="ECO:0000256" key="11">
    <source>
        <dbReference type="ARBA" id="ARBA00034808"/>
    </source>
</evidence>
<evidence type="ECO:0000313" key="18">
    <source>
        <dbReference type="Proteomes" id="UP000612712"/>
    </source>
</evidence>
<proteinExistence type="inferred from homology"/>
<feature type="region of interest" description="Disordered" evidence="14">
    <location>
        <begin position="655"/>
        <end position="707"/>
    </location>
</feature>
<dbReference type="RefSeq" id="WP_125196844.1">
    <property type="nucleotide sequence ID" value="NZ_CP047187.1"/>
</dbReference>
<evidence type="ECO:0000256" key="13">
    <source>
        <dbReference type="PROSITE-ProRule" id="PRU00560"/>
    </source>
</evidence>
<feature type="domain" description="UvrD-like helicase C-terminal" evidence="16">
    <location>
        <begin position="394"/>
        <end position="745"/>
    </location>
</feature>
<evidence type="ECO:0000256" key="7">
    <source>
        <dbReference type="ARBA" id="ARBA00023125"/>
    </source>
</evidence>
<evidence type="ECO:0000256" key="9">
    <source>
        <dbReference type="ARBA" id="ARBA00023235"/>
    </source>
</evidence>
<keyword evidence="6 13" id="KW-0067">ATP-binding</keyword>
<evidence type="ECO:0000256" key="4">
    <source>
        <dbReference type="ARBA" id="ARBA00022801"/>
    </source>
</evidence>
<dbReference type="EC" id="5.6.2.4" evidence="11"/>
<feature type="compositionally biased region" description="Gly residues" evidence="14">
    <location>
        <begin position="21"/>
        <end position="32"/>
    </location>
</feature>
<keyword evidence="8" id="KW-0234">DNA repair</keyword>
<name>A0A8H9Y7A2_9CORY</name>
<evidence type="ECO:0000256" key="12">
    <source>
        <dbReference type="ARBA" id="ARBA00048988"/>
    </source>
</evidence>
<feature type="binding site" evidence="13">
    <location>
        <begin position="135"/>
        <end position="142"/>
    </location>
    <ligand>
        <name>ATP</name>
        <dbReference type="ChEBI" id="CHEBI:30616"/>
    </ligand>
</feature>
<dbReference type="InterPro" id="IPR027417">
    <property type="entry name" value="P-loop_NTPase"/>
</dbReference>
<dbReference type="Pfam" id="PF21196">
    <property type="entry name" value="PcrA_UvrD_tudor"/>
    <property type="match status" value="1"/>
</dbReference>
<comment type="catalytic activity">
    <reaction evidence="12">
        <text>ATP + H2O = ADP + phosphate + H(+)</text>
        <dbReference type="Rhea" id="RHEA:13065"/>
        <dbReference type="ChEBI" id="CHEBI:15377"/>
        <dbReference type="ChEBI" id="CHEBI:15378"/>
        <dbReference type="ChEBI" id="CHEBI:30616"/>
        <dbReference type="ChEBI" id="CHEBI:43474"/>
        <dbReference type="ChEBI" id="CHEBI:456216"/>
        <dbReference type="EC" id="5.6.2.4"/>
    </reaction>
</comment>
<feature type="compositionally biased region" description="Low complexity" evidence="14">
    <location>
        <begin position="90"/>
        <end position="108"/>
    </location>
</feature>
<dbReference type="SUPFAM" id="SSF52540">
    <property type="entry name" value="P-loop containing nucleoside triphosphate hydrolases"/>
    <property type="match status" value="1"/>
</dbReference>
<evidence type="ECO:0000256" key="8">
    <source>
        <dbReference type="ARBA" id="ARBA00023204"/>
    </source>
</evidence>
<dbReference type="PANTHER" id="PTHR11070:SF2">
    <property type="entry name" value="ATP-DEPENDENT DNA HELICASE SRS2"/>
    <property type="match status" value="1"/>
</dbReference>
<feature type="compositionally biased region" description="Gly residues" evidence="14">
    <location>
        <begin position="845"/>
        <end position="886"/>
    </location>
</feature>
<keyword evidence="9" id="KW-0413">Isomerase</keyword>
<comment type="catalytic activity">
    <reaction evidence="10">
        <text>Couples ATP hydrolysis with the unwinding of duplex DNA by translocating in the 3'-5' direction.</text>
        <dbReference type="EC" id="5.6.2.4"/>
    </reaction>
</comment>
<evidence type="ECO:0000256" key="14">
    <source>
        <dbReference type="SAM" id="MobiDB-lite"/>
    </source>
</evidence>
<evidence type="ECO:0000256" key="10">
    <source>
        <dbReference type="ARBA" id="ARBA00034617"/>
    </source>
</evidence>
<dbReference type="GO" id="GO:0003677">
    <property type="term" value="F:DNA binding"/>
    <property type="evidence" value="ECO:0007669"/>
    <property type="project" value="UniProtKB-KW"/>
</dbReference>
<dbReference type="InterPro" id="IPR014017">
    <property type="entry name" value="DNA_helicase_UvrD-like_C"/>
</dbReference>
<feature type="compositionally biased region" description="Low complexity" evidence="14">
    <location>
        <begin position="887"/>
        <end position="897"/>
    </location>
</feature>
<dbReference type="PROSITE" id="PS51217">
    <property type="entry name" value="UVRD_HELICASE_CTER"/>
    <property type="match status" value="1"/>
</dbReference>
<gene>
    <name evidence="17" type="ORF">FHU32_000931</name>
</gene>
<protein>
    <recommendedName>
        <fullName evidence="11">DNA 3'-5' helicase</fullName>
        <ecNumber evidence="11">5.6.2.4</ecNumber>
    </recommendedName>
</protein>
<keyword evidence="7" id="KW-0238">DNA-binding</keyword>
<dbReference type="EMBL" id="JACHWT010000003">
    <property type="protein sequence ID" value="MBB3115715.1"/>
    <property type="molecule type" value="Genomic_DNA"/>
</dbReference>
<keyword evidence="4 13" id="KW-0378">Hydrolase</keyword>
<comment type="similarity">
    <text evidence="1">Belongs to the helicase family. UvrD subfamily.</text>
</comment>
<dbReference type="GO" id="GO:0009314">
    <property type="term" value="P:response to radiation"/>
    <property type="evidence" value="ECO:0007669"/>
    <property type="project" value="UniProtKB-ARBA"/>
</dbReference>
<feature type="compositionally biased region" description="Low complexity" evidence="14">
    <location>
        <begin position="658"/>
        <end position="688"/>
    </location>
</feature>
<dbReference type="CDD" id="cd17932">
    <property type="entry name" value="DEXQc_UvrD"/>
    <property type="match status" value="1"/>
</dbReference>
<dbReference type="FunFam" id="1.10.10.160:FF:000001">
    <property type="entry name" value="ATP-dependent DNA helicase"/>
    <property type="match status" value="1"/>
</dbReference>
<dbReference type="InterPro" id="IPR013986">
    <property type="entry name" value="DExx_box_DNA_helicase_dom_sf"/>
</dbReference>
<evidence type="ECO:0000256" key="5">
    <source>
        <dbReference type="ARBA" id="ARBA00022806"/>
    </source>
</evidence>
<dbReference type="Pfam" id="PF00580">
    <property type="entry name" value="UvrD-helicase"/>
    <property type="match status" value="1"/>
</dbReference>
<evidence type="ECO:0000256" key="3">
    <source>
        <dbReference type="ARBA" id="ARBA00022763"/>
    </source>
</evidence>
<dbReference type="GO" id="GO:0033202">
    <property type="term" value="C:DNA helicase complex"/>
    <property type="evidence" value="ECO:0007669"/>
    <property type="project" value="TreeGrafter"/>
</dbReference>
<dbReference type="CDD" id="cd18807">
    <property type="entry name" value="SF1_C_UvrD"/>
    <property type="match status" value="2"/>
</dbReference>
<dbReference type="InterPro" id="IPR014016">
    <property type="entry name" value="UvrD-like_ATP-bd"/>
</dbReference>
<dbReference type="PROSITE" id="PS51198">
    <property type="entry name" value="UVRD_HELICASE_ATP_BIND"/>
    <property type="match status" value="1"/>
</dbReference>
<dbReference type="GO" id="GO:0016787">
    <property type="term" value="F:hydrolase activity"/>
    <property type="evidence" value="ECO:0007669"/>
    <property type="project" value="UniProtKB-UniRule"/>
</dbReference>
<dbReference type="Gene3D" id="1.10.486.10">
    <property type="entry name" value="PCRA, domain 4"/>
    <property type="match status" value="2"/>
</dbReference>
<dbReference type="Gene3D" id="3.40.50.300">
    <property type="entry name" value="P-loop containing nucleotide triphosphate hydrolases"/>
    <property type="match status" value="3"/>
</dbReference>
<feature type="region of interest" description="Disordered" evidence="14">
    <location>
        <begin position="829"/>
        <end position="902"/>
    </location>
</feature>
<feature type="region of interest" description="Disordered" evidence="14">
    <location>
        <begin position="1"/>
        <end position="108"/>
    </location>
</feature>
<dbReference type="Pfam" id="PF13361">
    <property type="entry name" value="UvrD_C"/>
    <property type="match status" value="1"/>
</dbReference>
<dbReference type="GO" id="GO:0005524">
    <property type="term" value="F:ATP binding"/>
    <property type="evidence" value="ECO:0007669"/>
    <property type="project" value="UniProtKB-UniRule"/>
</dbReference>
<feature type="compositionally biased region" description="Low complexity" evidence="14">
    <location>
        <begin position="832"/>
        <end position="844"/>
    </location>
</feature>
<keyword evidence="2 13" id="KW-0547">Nucleotide-binding</keyword>
<dbReference type="AlphaFoldDB" id="A0A8H9Y7A2"/>
<keyword evidence="5 13" id="KW-0347">Helicase</keyword>
<dbReference type="GO" id="GO:0043138">
    <property type="term" value="F:3'-5' DNA helicase activity"/>
    <property type="evidence" value="ECO:0007669"/>
    <property type="project" value="UniProtKB-EC"/>
</dbReference>
<reference evidence="17" key="1">
    <citation type="submission" date="2020-08" db="EMBL/GenBank/DDBJ databases">
        <title>Sequencing the genomes of 1000 actinobacteria strains.</title>
        <authorList>
            <person name="Klenk H.-P."/>
        </authorList>
    </citation>
    <scope>NUCLEOTIDE SEQUENCE</scope>
    <source>
        <strain evidence="17">DSM 20582</strain>
    </source>
</reference>
<evidence type="ECO:0000313" key="17">
    <source>
        <dbReference type="EMBL" id="MBB3115715.1"/>
    </source>
</evidence>
<dbReference type="GO" id="GO:0005829">
    <property type="term" value="C:cytosol"/>
    <property type="evidence" value="ECO:0007669"/>
    <property type="project" value="TreeGrafter"/>
</dbReference>
<sequence>MGTSDPFQSERDGSRARRSAGGRGAAGAGGADAGALPPEPQEWDAPPPPEDERPPEGVDGLFDDLIATGAGAPDPATPDPGTPDVGVRHAPTGGRTAGPRPTGPTPERAAAILDGLNPQQREAVTHTGGPLLIVAGAGSGKTSVLTRRIAWLLAAGAAPWQILAITFTNKAAAEMRERVSAIVGPQAEHMWVSTFHSMCVRILRANAGLVDGLNTNFTIYDSDDSKRLMTMILKDRSLDLKEFAPRAVLSVISNWKNELLDPAGAAADARGNTHRETIAEVYRDYQGRLRQANAVDFDDLIGLVVGILRDNPAVAEHYRSRFRHVLVDEYQDTNHAQYVLVSLLAERAELCVVGDADQSIYAFRGATIRNIEEFERDYPQARTILLEQNYRSTQNILTAANAVIARNEGRRAKNLWTDTGSGELIGGYVADNEHDEARFIAEQIDDLVDRGEADYGDIAVMYRTNNASRVIEDVLVRSGLPYRVVGGTRFYERREVRDIVAYLKVLDNPDDTVALRRIINTPRRGIGDRALAQVTVHAENHGRTFAEGLRDAAAGEVAGLSGRGRNGIHGFLELMDGLRDEVRDAVMETSDGASLGIPDIGRIVSAVLDRTGYREELEKSNDPQDGARLDNLNELVSVGHEFSQEAANVAAYEAMPSGPGRADAGDTDGAGPGDADAAGTDDAPTAGGMSTDEAAAGEAQLREGEPEPGSLQAFLERVSLVADADQIPGEEQELITLMTLHTAKGLEFPVVFLPGWEDGQFPHMRALGDPTELAEERRLAYVGITRARKRLFVSRAMTRSAWGTPQTNPPSRFIGEVPDELWEWIREEPTPAGSWGAGDWADGTSVGGGWSGGYGSSGGPGATGGGRGHGAGASGGGSGRGRGPGRGSRPSPRTSGAAASRAADLQLEVGDRVNHDKYGLGTVKSVDGTGTRATVMIDFGASGTVRLMLIGGVPMEKL</sequence>
<evidence type="ECO:0000259" key="15">
    <source>
        <dbReference type="PROSITE" id="PS51198"/>
    </source>
</evidence>
<evidence type="ECO:0000256" key="2">
    <source>
        <dbReference type="ARBA" id="ARBA00022741"/>
    </source>
</evidence>
<dbReference type="PANTHER" id="PTHR11070">
    <property type="entry name" value="UVRD / RECB / PCRA DNA HELICASE FAMILY MEMBER"/>
    <property type="match status" value="1"/>
</dbReference>
<dbReference type="GeneID" id="60807890"/>
<dbReference type="Gene3D" id="1.10.10.160">
    <property type="match status" value="1"/>
</dbReference>
<feature type="compositionally biased region" description="Pro residues" evidence="14">
    <location>
        <begin position="37"/>
        <end position="48"/>
    </location>
</feature>
<evidence type="ECO:0000256" key="6">
    <source>
        <dbReference type="ARBA" id="ARBA00022840"/>
    </source>
</evidence>
<comment type="caution">
    <text evidence="17">The sequence shown here is derived from an EMBL/GenBank/DDBJ whole genome shotgun (WGS) entry which is preliminary data.</text>
</comment>
<dbReference type="InterPro" id="IPR000212">
    <property type="entry name" value="DNA_helicase_UvrD/REP"/>
</dbReference>
<accession>A0A8H9Y7A2</accession>
<organism evidence="17 18">
    <name type="scientific">Corynebacterium bovis DSM 20582 = CIP 54.80</name>
    <dbReference type="NCBI Taxonomy" id="927655"/>
    <lineage>
        <taxon>Bacteria</taxon>
        <taxon>Bacillati</taxon>
        <taxon>Actinomycetota</taxon>
        <taxon>Actinomycetes</taxon>
        <taxon>Mycobacteriales</taxon>
        <taxon>Corynebacteriaceae</taxon>
        <taxon>Corynebacterium</taxon>
    </lineage>
</organism>
<dbReference type="GO" id="GO:0000725">
    <property type="term" value="P:recombinational repair"/>
    <property type="evidence" value="ECO:0007669"/>
    <property type="project" value="TreeGrafter"/>
</dbReference>
<evidence type="ECO:0000256" key="1">
    <source>
        <dbReference type="ARBA" id="ARBA00009922"/>
    </source>
</evidence>